<feature type="region of interest" description="Disordered" evidence="1">
    <location>
        <begin position="1"/>
        <end position="28"/>
    </location>
</feature>
<evidence type="ECO:0000313" key="2">
    <source>
        <dbReference type="EMBL" id="KAJ9590014.1"/>
    </source>
</evidence>
<feature type="non-terminal residue" evidence="2">
    <location>
        <position position="1"/>
    </location>
</feature>
<dbReference type="Proteomes" id="UP001233999">
    <property type="component" value="Unassembled WGS sequence"/>
</dbReference>
<evidence type="ECO:0000256" key="1">
    <source>
        <dbReference type="SAM" id="MobiDB-lite"/>
    </source>
</evidence>
<protein>
    <submittedName>
        <fullName evidence="2">Uncharacterized protein</fullName>
    </submittedName>
</protein>
<accession>A0AAD8A006</accession>
<evidence type="ECO:0000313" key="3">
    <source>
        <dbReference type="Proteomes" id="UP001233999"/>
    </source>
</evidence>
<feature type="compositionally biased region" description="Pro residues" evidence="1">
    <location>
        <begin position="16"/>
        <end position="28"/>
    </location>
</feature>
<organism evidence="2 3">
    <name type="scientific">Diploptera punctata</name>
    <name type="common">Pacific beetle cockroach</name>
    <dbReference type="NCBI Taxonomy" id="6984"/>
    <lineage>
        <taxon>Eukaryota</taxon>
        <taxon>Metazoa</taxon>
        <taxon>Ecdysozoa</taxon>
        <taxon>Arthropoda</taxon>
        <taxon>Hexapoda</taxon>
        <taxon>Insecta</taxon>
        <taxon>Pterygota</taxon>
        <taxon>Neoptera</taxon>
        <taxon>Polyneoptera</taxon>
        <taxon>Dictyoptera</taxon>
        <taxon>Blattodea</taxon>
        <taxon>Blaberoidea</taxon>
        <taxon>Blaberidae</taxon>
        <taxon>Diplopterinae</taxon>
        <taxon>Diploptera</taxon>
    </lineage>
</organism>
<proteinExistence type="predicted"/>
<dbReference type="AlphaFoldDB" id="A0AAD8A006"/>
<reference evidence="2" key="2">
    <citation type="submission" date="2023-05" db="EMBL/GenBank/DDBJ databases">
        <authorList>
            <person name="Fouks B."/>
        </authorList>
    </citation>
    <scope>NUCLEOTIDE SEQUENCE</scope>
    <source>
        <strain evidence="2">Stay&amp;Tobe</strain>
        <tissue evidence="2">Testes</tissue>
    </source>
</reference>
<keyword evidence="3" id="KW-1185">Reference proteome</keyword>
<sequence>IKYSGLDLSMSAAVQGPPPGLPPHGLPPPGPAMAALLLHHPLDPGEVPGPPNPDVLLALLSRNKTLEAIIIRKKSCN</sequence>
<dbReference type="EMBL" id="JASPKZ010004577">
    <property type="protein sequence ID" value="KAJ9590014.1"/>
    <property type="molecule type" value="Genomic_DNA"/>
</dbReference>
<name>A0AAD8A006_DIPPU</name>
<reference evidence="2" key="1">
    <citation type="journal article" date="2023" name="IScience">
        <title>Live-bearing cockroach genome reveals convergent evolutionary mechanisms linked to viviparity in insects and beyond.</title>
        <authorList>
            <person name="Fouks B."/>
            <person name="Harrison M.C."/>
            <person name="Mikhailova A.A."/>
            <person name="Marchal E."/>
            <person name="English S."/>
            <person name="Carruthers M."/>
            <person name="Jennings E.C."/>
            <person name="Chiamaka E.L."/>
            <person name="Frigard R.A."/>
            <person name="Pippel M."/>
            <person name="Attardo G.M."/>
            <person name="Benoit J.B."/>
            <person name="Bornberg-Bauer E."/>
            <person name="Tobe S.S."/>
        </authorList>
    </citation>
    <scope>NUCLEOTIDE SEQUENCE</scope>
    <source>
        <strain evidence="2">Stay&amp;Tobe</strain>
    </source>
</reference>
<feature type="non-terminal residue" evidence="2">
    <location>
        <position position="77"/>
    </location>
</feature>
<gene>
    <name evidence="2" type="ORF">L9F63_016877</name>
</gene>
<comment type="caution">
    <text evidence="2">The sequence shown here is derived from an EMBL/GenBank/DDBJ whole genome shotgun (WGS) entry which is preliminary data.</text>
</comment>